<keyword evidence="1" id="KW-1133">Transmembrane helix</keyword>
<keyword evidence="3" id="KW-1185">Reference proteome</keyword>
<keyword evidence="1" id="KW-0472">Membrane</keyword>
<evidence type="ECO:0000256" key="1">
    <source>
        <dbReference type="SAM" id="Phobius"/>
    </source>
</evidence>
<feature type="transmembrane region" description="Helical" evidence="1">
    <location>
        <begin position="47"/>
        <end position="70"/>
    </location>
</feature>
<evidence type="ECO:0000313" key="2">
    <source>
        <dbReference type="EMBL" id="GIN59438.1"/>
    </source>
</evidence>
<proteinExistence type="predicted"/>
<evidence type="ECO:0008006" key="4">
    <source>
        <dbReference type="Google" id="ProtNLM"/>
    </source>
</evidence>
<organism evidence="2 3">
    <name type="scientific">Lederbergia ruris</name>
    <dbReference type="NCBI Taxonomy" id="217495"/>
    <lineage>
        <taxon>Bacteria</taxon>
        <taxon>Bacillati</taxon>
        <taxon>Bacillota</taxon>
        <taxon>Bacilli</taxon>
        <taxon>Bacillales</taxon>
        <taxon>Bacillaceae</taxon>
        <taxon>Lederbergia</taxon>
    </lineage>
</organism>
<dbReference type="RefSeq" id="WP_158323103.1">
    <property type="nucleotide sequence ID" value="NZ_BORB01000045.1"/>
</dbReference>
<gene>
    <name evidence="2" type="ORF">J8TS2_37570</name>
</gene>
<dbReference type="Proteomes" id="UP000679950">
    <property type="component" value="Unassembled WGS sequence"/>
</dbReference>
<evidence type="ECO:0000313" key="3">
    <source>
        <dbReference type="Proteomes" id="UP000679950"/>
    </source>
</evidence>
<dbReference type="EMBL" id="BORB01000045">
    <property type="protein sequence ID" value="GIN59438.1"/>
    <property type="molecule type" value="Genomic_DNA"/>
</dbReference>
<sequence length="385" mass="44354">MPEDMEHKKMIQLINHLPEVTDLRSKEEIYRKVKKNMDEKPKRKKRYLVIPALSSIAAILIFLLVSPILFQQQSYKESSVADRHGIVTEKNENKAMELNDNSSTMQAQEESGQTSQLRTALYKEDVENQQVFTYASLTNDGGLVPVSVSILMPKEEGLEWFEQYKKEATIIQKKAPDLMNIEPILNSIVIENPTTARVRIDDEFRENFSYQNGLNDFIQNTFQYTGIQAVQFTDQAGNPVEFGNNGIVQDQEIEKQPHRAQYLYELDSGEAYIVSESRSTEDNFSATLHDMKDRPNDFLQTIIPKDIHFDVVKEKDREVTILFHSSLDLSKGDQQEHMWMIEGILLAAKEYGFQSVQFEGIEPQHWEGFDFEQPVEVPIAPNVLK</sequence>
<comment type="caution">
    <text evidence="2">The sequence shown here is derived from an EMBL/GenBank/DDBJ whole genome shotgun (WGS) entry which is preliminary data.</text>
</comment>
<name>A0ABQ4KND5_9BACI</name>
<keyword evidence="1" id="KW-0812">Transmembrane</keyword>
<accession>A0ABQ4KND5</accession>
<reference evidence="2 3" key="1">
    <citation type="submission" date="2021-03" db="EMBL/GenBank/DDBJ databases">
        <title>Antimicrobial resistance genes in bacteria isolated from Japanese honey, and their potential for conferring macrolide and lincosamide resistance in the American foulbrood pathogen Paenibacillus larvae.</title>
        <authorList>
            <person name="Okamoto M."/>
            <person name="Kumagai M."/>
            <person name="Kanamori H."/>
            <person name="Takamatsu D."/>
        </authorList>
    </citation>
    <scope>NUCLEOTIDE SEQUENCE [LARGE SCALE GENOMIC DNA]</scope>
    <source>
        <strain evidence="2 3">J8TS2</strain>
    </source>
</reference>
<protein>
    <recommendedName>
        <fullName evidence="4">Sigma-X negative effector</fullName>
    </recommendedName>
</protein>